<reference evidence="4 5" key="1">
    <citation type="submission" date="2018-11" db="EMBL/GenBank/DDBJ databases">
        <title>Species Designations Belie Phenotypic and Genotypic Heterogeneity in Oral Streptococci.</title>
        <authorList>
            <person name="Velsko I."/>
        </authorList>
    </citation>
    <scope>NUCLEOTIDE SEQUENCE [LARGE SCALE GENOMIC DNA]</scope>
    <source>
        <strain evidence="3 5">BCC37</strain>
        <strain evidence="2 4">KLC03</strain>
    </source>
</reference>
<feature type="transmembrane region" description="Helical" evidence="1">
    <location>
        <begin position="145"/>
        <end position="166"/>
    </location>
</feature>
<gene>
    <name evidence="3" type="ORF">D8869_05325</name>
    <name evidence="2" type="ORF">D8887_01025</name>
</gene>
<proteinExistence type="predicted"/>
<keyword evidence="1" id="KW-1133">Transmembrane helix</keyword>
<accession>A0A3R9NCQ2</accession>
<keyword evidence="1" id="KW-0472">Membrane</keyword>
<organism evidence="2 4">
    <name type="scientific">Streptococcus sanguinis</name>
    <dbReference type="NCBI Taxonomy" id="1305"/>
    <lineage>
        <taxon>Bacteria</taxon>
        <taxon>Bacillati</taxon>
        <taxon>Bacillota</taxon>
        <taxon>Bacilli</taxon>
        <taxon>Lactobacillales</taxon>
        <taxon>Streptococcaceae</taxon>
        <taxon>Streptococcus</taxon>
    </lineage>
</organism>
<feature type="transmembrane region" description="Helical" evidence="1">
    <location>
        <begin position="77"/>
        <end position="101"/>
    </location>
</feature>
<feature type="transmembrane region" description="Helical" evidence="1">
    <location>
        <begin position="186"/>
        <end position="207"/>
    </location>
</feature>
<feature type="transmembrane region" description="Helical" evidence="1">
    <location>
        <begin position="113"/>
        <end position="139"/>
    </location>
</feature>
<dbReference type="RefSeq" id="WP_125340305.1">
    <property type="nucleotide sequence ID" value="NZ_CP076614.1"/>
</dbReference>
<protein>
    <submittedName>
        <fullName evidence="2">Uncharacterized protein</fullName>
    </submittedName>
</protein>
<dbReference type="EMBL" id="RJND01000003">
    <property type="protein sequence ID" value="RSI52876.1"/>
    <property type="molecule type" value="Genomic_DNA"/>
</dbReference>
<name>A0A3R9NCQ2_STRSA</name>
<evidence type="ECO:0000313" key="5">
    <source>
        <dbReference type="Proteomes" id="UP000280406"/>
    </source>
</evidence>
<keyword evidence="1" id="KW-0812">Transmembrane</keyword>
<evidence type="ECO:0000256" key="1">
    <source>
        <dbReference type="SAM" id="Phobius"/>
    </source>
</evidence>
<evidence type="ECO:0000313" key="4">
    <source>
        <dbReference type="Proteomes" id="UP000269317"/>
    </source>
</evidence>
<dbReference type="Proteomes" id="UP000269317">
    <property type="component" value="Unassembled WGS sequence"/>
</dbReference>
<comment type="caution">
    <text evidence="2">The sequence shown here is derived from an EMBL/GenBank/DDBJ whole genome shotgun (WGS) entry which is preliminary data.</text>
</comment>
<evidence type="ECO:0000313" key="3">
    <source>
        <dbReference type="EMBL" id="RSI52876.1"/>
    </source>
</evidence>
<sequence>MNEKEWIEYFELIHGRKPKPEEFSQALKNGEFIDDRGNKKSNIGRKKYYFALLLMSFISLALYVYTCIDFDPGLSFLNIIEGITVAPVLIVMLIFGLRGFIRTPKQFFKSKILFLLVFLAFSIEFVMRFLLLGSSAIFGWTDRDISRILFEVILMPLPVFITFFLLLRMKHLDKIVFESYFKKIIVALFVICVMLPIGTVSFMYYSYQNSFEQQMQRKTWFSLRVGVELEKWEFTSSYKLHKSGIDNEYDNNLDYTSYSSYSEFKEENNIVLSQKEIISDFKKNFKEIKDTRIKDKDLKFILIQDEDNNRYSMVFLKLNKNQIYYLYIFDKQTLPGILFTPYVTNLSGNYKINEVFGSKTSDEENQRKISNFPVWEFSHDKVISNKKTRYLMSYEQAISSYNLYPNDKLKSKEAIIELLKSRGYQLKDTNNIYVLVEGYDISRSFFIVPVENRNKIFMGYLRNDSSNEENNILIQLEKIQLKE</sequence>
<dbReference type="EMBL" id="RJML01000001">
    <property type="protein sequence ID" value="RSI12242.1"/>
    <property type="molecule type" value="Genomic_DNA"/>
</dbReference>
<evidence type="ECO:0000313" key="2">
    <source>
        <dbReference type="EMBL" id="RSI12242.1"/>
    </source>
</evidence>
<feature type="transmembrane region" description="Helical" evidence="1">
    <location>
        <begin position="48"/>
        <end position="65"/>
    </location>
</feature>
<dbReference type="AlphaFoldDB" id="A0A3R9NCQ2"/>
<dbReference type="Proteomes" id="UP000280406">
    <property type="component" value="Unassembled WGS sequence"/>
</dbReference>